<accession>A0A897N3Z7</accession>
<feature type="transmembrane region" description="Helical" evidence="1">
    <location>
        <begin position="53"/>
        <end position="72"/>
    </location>
</feature>
<dbReference type="EMBL" id="CP064787">
    <property type="protein sequence ID" value="QSG07211.1"/>
    <property type="molecule type" value="Genomic_DNA"/>
</dbReference>
<keyword evidence="1" id="KW-0812">Transmembrane</keyword>
<organism evidence="2 3">
    <name type="scientific">Halapricum desulfuricans</name>
    <dbReference type="NCBI Taxonomy" id="2841257"/>
    <lineage>
        <taxon>Archaea</taxon>
        <taxon>Methanobacteriati</taxon>
        <taxon>Methanobacteriota</taxon>
        <taxon>Stenosarchaea group</taxon>
        <taxon>Halobacteria</taxon>
        <taxon>Halobacteriales</taxon>
        <taxon>Haloarculaceae</taxon>
        <taxon>Halapricum</taxon>
    </lineage>
</organism>
<feature type="transmembrane region" description="Helical" evidence="1">
    <location>
        <begin position="93"/>
        <end position="112"/>
    </location>
</feature>
<keyword evidence="1" id="KW-1133">Transmembrane helix</keyword>
<evidence type="ECO:0000256" key="1">
    <source>
        <dbReference type="SAM" id="Phobius"/>
    </source>
</evidence>
<keyword evidence="1" id="KW-0472">Membrane</keyword>
<protein>
    <submittedName>
        <fullName evidence="2">Putative membrane protein</fullName>
    </submittedName>
</protein>
<dbReference type="Proteomes" id="UP000663525">
    <property type="component" value="Chromosome"/>
</dbReference>
<gene>
    <name evidence="2" type="ORF">HSR121_2893</name>
</gene>
<sequence length="148" mass="15424">MTRLEQATRTETRFAASEQSLGMHDRIERVTGATTSIALVAAAVLLAPAFAGFGASLALAAVAVGLTVLTFVARETVRGLAPVPWLELHFETVWAGAAVAALVLVAFAGVTAAELQTLGAVVGLLGLFNYLLRPIYFALGSVLTRVTK</sequence>
<proteinExistence type="predicted"/>
<evidence type="ECO:0000313" key="2">
    <source>
        <dbReference type="EMBL" id="QSG07211.1"/>
    </source>
</evidence>
<reference evidence="2" key="1">
    <citation type="submission" date="2020-11" db="EMBL/GenBank/DDBJ databases">
        <title>Carbohydrate-dependent, anaerobic sulfur respiration: A novel catabolism in halophilic archaea.</title>
        <authorList>
            <person name="Sorokin D.Y."/>
            <person name="Messina E."/>
            <person name="Smedile F."/>
            <person name="La Cono V."/>
            <person name="Hallsworth J.E."/>
            <person name="Yakimov M.M."/>
        </authorList>
    </citation>
    <scope>NUCLEOTIDE SEQUENCE</scope>
    <source>
        <strain evidence="2">HSR12-1</strain>
    </source>
</reference>
<name>A0A897N3Z7_9EURY</name>
<evidence type="ECO:0000313" key="3">
    <source>
        <dbReference type="Proteomes" id="UP000663525"/>
    </source>
</evidence>
<dbReference type="AlphaFoldDB" id="A0A897N3Z7"/>
<feature type="transmembrane region" description="Helical" evidence="1">
    <location>
        <begin position="118"/>
        <end position="139"/>
    </location>
</feature>